<feature type="signal peptide" evidence="2">
    <location>
        <begin position="1"/>
        <end position="19"/>
    </location>
</feature>
<dbReference type="Proteomes" id="UP000053257">
    <property type="component" value="Unassembled WGS sequence"/>
</dbReference>
<name>A0A0C3S0U1_PHLG1</name>
<feature type="region of interest" description="Disordered" evidence="1">
    <location>
        <begin position="16"/>
        <end position="50"/>
    </location>
</feature>
<protein>
    <recommendedName>
        <fullName evidence="5">Amidohydrolase-related domain-containing protein</fullName>
    </recommendedName>
</protein>
<evidence type="ECO:0008006" key="5">
    <source>
        <dbReference type="Google" id="ProtNLM"/>
    </source>
</evidence>
<proteinExistence type="predicted"/>
<evidence type="ECO:0000313" key="4">
    <source>
        <dbReference type="Proteomes" id="UP000053257"/>
    </source>
</evidence>
<feature type="chain" id="PRO_5002169527" description="Amidohydrolase-related domain-containing protein" evidence="2">
    <location>
        <begin position="20"/>
        <end position="365"/>
    </location>
</feature>
<keyword evidence="2" id="KW-0732">Signal</keyword>
<accession>A0A0C3S0U1</accession>
<feature type="compositionally biased region" description="Polar residues" evidence="1">
    <location>
        <begin position="37"/>
        <end position="50"/>
    </location>
</feature>
<reference evidence="3 4" key="1">
    <citation type="journal article" date="2014" name="PLoS Genet.">
        <title>Analysis of the Phlebiopsis gigantea genome, transcriptome and secretome provides insight into its pioneer colonization strategies of wood.</title>
        <authorList>
            <person name="Hori C."/>
            <person name="Ishida T."/>
            <person name="Igarashi K."/>
            <person name="Samejima M."/>
            <person name="Suzuki H."/>
            <person name="Master E."/>
            <person name="Ferreira P."/>
            <person name="Ruiz-Duenas F.J."/>
            <person name="Held B."/>
            <person name="Canessa P."/>
            <person name="Larrondo L.F."/>
            <person name="Schmoll M."/>
            <person name="Druzhinina I.S."/>
            <person name="Kubicek C.P."/>
            <person name="Gaskell J.A."/>
            <person name="Kersten P."/>
            <person name="St John F."/>
            <person name="Glasner J."/>
            <person name="Sabat G."/>
            <person name="Splinter BonDurant S."/>
            <person name="Syed K."/>
            <person name="Yadav J."/>
            <person name="Mgbeahuruike A.C."/>
            <person name="Kovalchuk A."/>
            <person name="Asiegbu F.O."/>
            <person name="Lackner G."/>
            <person name="Hoffmeister D."/>
            <person name="Rencoret J."/>
            <person name="Gutierrez A."/>
            <person name="Sun H."/>
            <person name="Lindquist E."/>
            <person name="Barry K."/>
            <person name="Riley R."/>
            <person name="Grigoriev I.V."/>
            <person name="Henrissat B."/>
            <person name="Kues U."/>
            <person name="Berka R.M."/>
            <person name="Martinez A.T."/>
            <person name="Covert S.F."/>
            <person name="Blanchette R.A."/>
            <person name="Cullen D."/>
        </authorList>
    </citation>
    <scope>NUCLEOTIDE SEQUENCE [LARGE SCALE GENOMIC DNA]</scope>
    <source>
        <strain evidence="3 4">11061_1 CR5-6</strain>
    </source>
</reference>
<feature type="compositionally biased region" description="Low complexity" evidence="1">
    <location>
        <begin position="180"/>
        <end position="204"/>
    </location>
</feature>
<gene>
    <name evidence="3" type="ORF">PHLGIDRAFT_117102</name>
</gene>
<sequence length="365" mass="38730">MHPAHLFTALLATRSSCSAGEGDPRRASVARQHRITSPRTASNSQSNSSCRVTSRTWDLHTHLLPRVYAGIRVRTTTTTRIGSPAHTGASLRGKASQVIWLTLSPRIPQEKKEKEGARAEAIVMSTWADGRPSHRRAKRPRSLDDGARAAWGVRPAVRGLRAREDEGARAHSPARRSHGRAAMPAASRAWRPAAHAAAPAGDRAGQIEQSGRIDGWPGRRPPAAALRLDVFRLLVLMSALSSGPSGTTAVHDRFTATAHATSHDGSGTLFASWRSKDAAQSGMAPGTGAASSARDARCAAVSHPVGHGRSLLAPGQRRRLHFAPAGGTSVTYGLEESIKRRHVFQLGSEDLNGRTPSVPVGASAS</sequence>
<feature type="region of interest" description="Disordered" evidence="1">
    <location>
        <begin position="162"/>
        <end position="219"/>
    </location>
</feature>
<dbReference type="AlphaFoldDB" id="A0A0C3S0U1"/>
<evidence type="ECO:0000313" key="3">
    <source>
        <dbReference type="EMBL" id="KIP08596.1"/>
    </source>
</evidence>
<evidence type="ECO:0000256" key="2">
    <source>
        <dbReference type="SAM" id="SignalP"/>
    </source>
</evidence>
<organism evidence="3 4">
    <name type="scientific">Phlebiopsis gigantea (strain 11061_1 CR5-6)</name>
    <name type="common">White-rot fungus</name>
    <name type="synonym">Peniophora gigantea</name>
    <dbReference type="NCBI Taxonomy" id="745531"/>
    <lineage>
        <taxon>Eukaryota</taxon>
        <taxon>Fungi</taxon>
        <taxon>Dikarya</taxon>
        <taxon>Basidiomycota</taxon>
        <taxon>Agaricomycotina</taxon>
        <taxon>Agaricomycetes</taxon>
        <taxon>Polyporales</taxon>
        <taxon>Phanerochaetaceae</taxon>
        <taxon>Phlebiopsis</taxon>
    </lineage>
</organism>
<dbReference type="EMBL" id="KN840477">
    <property type="protein sequence ID" value="KIP08596.1"/>
    <property type="molecule type" value="Genomic_DNA"/>
</dbReference>
<dbReference type="HOGENOM" id="CLU_758905_0_0_1"/>
<keyword evidence="4" id="KW-1185">Reference proteome</keyword>
<evidence type="ECO:0000256" key="1">
    <source>
        <dbReference type="SAM" id="MobiDB-lite"/>
    </source>
</evidence>